<dbReference type="InterPro" id="IPR001119">
    <property type="entry name" value="SLH_dom"/>
</dbReference>
<dbReference type="ExpressionAtlas" id="A5B730">
    <property type="expression patterns" value="baseline and differential"/>
</dbReference>
<feature type="transmembrane region" description="Helical" evidence="13">
    <location>
        <begin position="86"/>
        <end position="104"/>
    </location>
</feature>
<dbReference type="PANTHER" id="PTHR33740:SF1">
    <property type="entry name" value="SLH DOMAIN PROTEIN"/>
    <property type="match status" value="1"/>
</dbReference>
<dbReference type="Gene3D" id="1.20.120.1770">
    <property type="match status" value="1"/>
</dbReference>
<evidence type="ECO:0000256" key="10">
    <source>
        <dbReference type="ARBA" id="ARBA00023136"/>
    </source>
</evidence>
<feature type="transmembrane region" description="Helical" evidence="13">
    <location>
        <begin position="12"/>
        <end position="33"/>
    </location>
</feature>
<keyword evidence="4" id="KW-0349">Heme</keyword>
<dbReference type="PANTHER" id="PTHR33740">
    <property type="entry name" value="GPI-ANCHORED ADHESIN-LIKE PROTEIN"/>
    <property type="match status" value="1"/>
</dbReference>
<comment type="catalytic activity">
    <reaction evidence="12">
        <text>Fe(3+)(out) + L-ascorbate(in) = monodehydro-L-ascorbate radical(in) + Fe(2+)(out) + H(+)</text>
        <dbReference type="Rhea" id="RHEA:30403"/>
        <dbReference type="ChEBI" id="CHEBI:15378"/>
        <dbReference type="ChEBI" id="CHEBI:29033"/>
        <dbReference type="ChEBI" id="CHEBI:29034"/>
        <dbReference type="ChEBI" id="CHEBI:38290"/>
        <dbReference type="ChEBI" id="CHEBI:59513"/>
        <dbReference type="EC" id="7.2.1.3"/>
    </reaction>
</comment>
<evidence type="ECO:0000259" key="15">
    <source>
        <dbReference type="PROSITE" id="PS51272"/>
    </source>
</evidence>
<keyword evidence="6" id="KW-0479">Metal-binding</keyword>
<feature type="domain" description="Cytochrome b561" evidence="14">
    <location>
        <begin position="16"/>
        <end position="221"/>
    </location>
</feature>
<sequence>MATASSASLPLPLLLFARVSALFVALLVLFWALAFKSSFISHHSSQEDIVYAVLHPLFMVIGFILISGEAILVHRWLPGSRNLKKSVHLSMQGLALASGVFGIWTNFHGQDGIVANFWSLHSWMGLICMLLFGAQWLIGFLSFWHRGEMRTTRVSVLPWHVFLGLYTYGLAVATAETGLLEKLTFLQTNRNVSKHCTESMVVNGVGVGLALLSGIVILAAVCPKYQTLPNSETLGYVSPHQSPRQASRSRGCLLNAMQATTMVAGRLSSLHVGQVHFFVWLLGLRLPFYSPPLLTSHYQEKASILSYFDDKLVCVIGYCFSIKCLILVGKPQKALGSDFISGFRLQFNKPMHSIHEIFVRTKTEAGQSNTVYSNASDVDTNIVEAGTESASNEIDEDVASASKKVKHVLIPVAADSTQQEALLVLKKLKIIEDDVSADELCTKREYARWLVRANLLLERDPRHRIFSSSLPSGSIISAFDDVNAEDRDYGSIQALAEAGIIPSKLSGNSNSALDSSKVQGEVYFSPDRFISRQDLINWKAQLEYKFMPGIKEKILKPDLFTVQISRTKVDFMDMKEISSDASPEFFIDMLAGDRSIVRKVFGQSKRFQPNKPSTKAQSAVALTSGRMTEVIHTELLRLEAEKLSREAEAEEIRSQLLNRGDIQSFWSEKIKDEKIRGFEVEKDYLAAVSDLEEERIVHVNCLTENLKEKAAMECQSQLLFRLKDEVDEMSERLACERTGYMAEQRNLQDMLNELQNKQEGVLDVKSILEAEKEALRILRSWVEDEARKNQARAKVLEEVGRRWKWDSDAQIDYREIGAGQHKLVNDIGCNRQELLM</sequence>
<dbReference type="AlphaFoldDB" id="A5B730"/>
<name>A5B730_VITVI</name>
<reference evidence="16" key="1">
    <citation type="journal article" date="2007" name="PLoS ONE">
        <title>The first genome sequence of an elite grapevine cultivar (Pinot noir Vitis vinifera L.): coping with a highly heterozygous genome.</title>
        <authorList>
            <person name="Velasco R."/>
            <person name="Zharkikh A."/>
            <person name="Troggio M."/>
            <person name="Cartwright D.A."/>
            <person name="Cestaro A."/>
            <person name="Pruss D."/>
            <person name="Pindo M."/>
            <person name="FitzGerald L.M."/>
            <person name="Vezzulli S."/>
            <person name="Reid J."/>
            <person name="Malacarne G."/>
            <person name="Iliev D."/>
            <person name="Coppola G."/>
            <person name="Wardell B."/>
            <person name="Micheletti D."/>
            <person name="Macalma T."/>
            <person name="Facci M."/>
            <person name="Mitchell J.T."/>
            <person name="Perazzolli M."/>
            <person name="Eldredge G."/>
            <person name="Gatto P."/>
            <person name="Oyzerski R."/>
            <person name="Moretto M."/>
            <person name="Gutin N."/>
            <person name="Stefanini M."/>
            <person name="Chen Y."/>
            <person name="Segala C."/>
            <person name="Davenport C."/>
            <person name="Dematte L."/>
            <person name="Mraz A."/>
            <person name="Battilana J."/>
            <person name="Stormo K."/>
            <person name="Costa F."/>
            <person name="Tao Q."/>
            <person name="Si-Ammour A."/>
            <person name="Harkins T."/>
            <person name="Lackey A."/>
            <person name="Perbost C."/>
            <person name="Taillon B."/>
            <person name="Stella A."/>
            <person name="Solovyev V."/>
            <person name="Fawcett J.A."/>
            <person name="Sterck L."/>
            <person name="Vandepoele K."/>
            <person name="Grando S.M."/>
            <person name="Toppo S."/>
            <person name="Moser C."/>
            <person name="Lanchbury J."/>
            <person name="Bogden R."/>
            <person name="Skolnick M."/>
            <person name="Sgaramella V."/>
            <person name="Bhatnagar S.K."/>
            <person name="Fontana P."/>
            <person name="Gutin A."/>
            <person name="Van de Peer Y."/>
            <person name="Salamini F."/>
            <person name="Viola R."/>
        </authorList>
    </citation>
    <scope>NUCLEOTIDE SEQUENCE</scope>
</reference>
<evidence type="ECO:0000256" key="4">
    <source>
        <dbReference type="ARBA" id="ARBA00022617"/>
    </source>
</evidence>
<evidence type="ECO:0000256" key="3">
    <source>
        <dbReference type="ARBA" id="ARBA00022448"/>
    </source>
</evidence>
<keyword evidence="9" id="KW-0408">Iron</keyword>
<keyword evidence="10 13" id="KW-0472">Membrane</keyword>
<evidence type="ECO:0000256" key="9">
    <source>
        <dbReference type="ARBA" id="ARBA00023004"/>
    </source>
</evidence>
<evidence type="ECO:0000256" key="5">
    <source>
        <dbReference type="ARBA" id="ARBA00022692"/>
    </source>
</evidence>
<keyword evidence="5 13" id="KW-0812">Transmembrane</keyword>
<evidence type="ECO:0000256" key="2">
    <source>
        <dbReference type="ARBA" id="ARBA00004141"/>
    </source>
</evidence>
<feature type="transmembrane region" description="Helical" evidence="13">
    <location>
        <begin position="53"/>
        <end position="74"/>
    </location>
</feature>
<comment type="subcellular location">
    <subcellularLocation>
        <location evidence="2">Membrane</location>
        <topology evidence="2">Multi-pass membrane protein</topology>
    </subcellularLocation>
</comment>
<evidence type="ECO:0000313" key="16">
    <source>
        <dbReference type="EMBL" id="CAN78724.1"/>
    </source>
</evidence>
<keyword evidence="7" id="KW-0249">Electron transport</keyword>
<evidence type="ECO:0000256" key="11">
    <source>
        <dbReference type="ARBA" id="ARBA00024225"/>
    </source>
</evidence>
<dbReference type="InterPro" id="IPR006593">
    <property type="entry name" value="Cyt_b561/ferric_Rdtase_TM"/>
</dbReference>
<dbReference type="Pfam" id="PF00395">
    <property type="entry name" value="SLH"/>
    <property type="match status" value="1"/>
</dbReference>
<dbReference type="GO" id="GO:0140571">
    <property type="term" value="F:transmembrane ascorbate ferrireductase activity"/>
    <property type="evidence" value="ECO:0007669"/>
    <property type="project" value="UniProtKB-EC"/>
</dbReference>
<evidence type="ECO:0000256" key="8">
    <source>
        <dbReference type="ARBA" id="ARBA00022989"/>
    </source>
</evidence>
<dbReference type="PROSITE" id="PS51272">
    <property type="entry name" value="SLH"/>
    <property type="match status" value="1"/>
</dbReference>
<evidence type="ECO:0000256" key="1">
    <source>
        <dbReference type="ARBA" id="ARBA00001970"/>
    </source>
</evidence>
<evidence type="ECO:0000259" key="14">
    <source>
        <dbReference type="PROSITE" id="PS50939"/>
    </source>
</evidence>
<evidence type="ECO:0000256" key="6">
    <source>
        <dbReference type="ARBA" id="ARBA00022723"/>
    </source>
</evidence>
<dbReference type="GO" id="GO:0016020">
    <property type="term" value="C:membrane"/>
    <property type="evidence" value="ECO:0007669"/>
    <property type="project" value="UniProtKB-SubCell"/>
</dbReference>
<dbReference type="FunFam" id="1.20.120.1770:FF:000001">
    <property type="entry name" value="Cytochrome b reductase 1"/>
    <property type="match status" value="1"/>
</dbReference>
<evidence type="ECO:0000256" key="12">
    <source>
        <dbReference type="ARBA" id="ARBA00051575"/>
    </source>
</evidence>
<dbReference type="SMART" id="SM00665">
    <property type="entry name" value="B561"/>
    <property type="match status" value="1"/>
</dbReference>
<dbReference type="EC" id="7.2.1.3" evidence="11"/>
<comment type="cofactor">
    <cofactor evidence="1">
        <name>heme b</name>
        <dbReference type="ChEBI" id="CHEBI:60344"/>
    </cofactor>
</comment>
<dbReference type="EMBL" id="AM448932">
    <property type="protein sequence ID" value="CAN78724.1"/>
    <property type="molecule type" value="Genomic_DNA"/>
</dbReference>
<dbReference type="GO" id="GO:0046872">
    <property type="term" value="F:metal ion binding"/>
    <property type="evidence" value="ECO:0007669"/>
    <property type="project" value="UniProtKB-KW"/>
</dbReference>
<feature type="transmembrane region" description="Helical" evidence="13">
    <location>
        <begin position="124"/>
        <end position="144"/>
    </location>
</feature>
<gene>
    <name evidence="16" type="ORF">VITISV_020007</name>
</gene>
<keyword evidence="8 13" id="KW-1133">Transmembrane helix</keyword>
<dbReference type="PROSITE" id="PS50939">
    <property type="entry name" value="CYTOCHROME_B561"/>
    <property type="match status" value="1"/>
</dbReference>
<dbReference type="CDD" id="cd08766">
    <property type="entry name" value="Cyt_b561_ACYB-1_like"/>
    <property type="match status" value="1"/>
</dbReference>
<keyword evidence="3" id="KW-0813">Transport</keyword>
<feature type="domain" description="SLH" evidence="15">
    <location>
        <begin position="475"/>
        <end position="553"/>
    </location>
</feature>
<feature type="transmembrane region" description="Helical" evidence="13">
    <location>
        <begin position="156"/>
        <end position="180"/>
    </location>
</feature>
<protein>
    <recommendedName>
        <fullName evidence="11">ascorbate ferrireductase (transmembrane)</fullName>
        <ecNumber evidence="11">7.2.1.3</ecNumber>
    </recommendedName>
</protein>
<organism evidence="16">
    <name type="scientific">Vitis vinifera</name>
    <name type="common">Grape</name>
    <dbReference type="NCBI Taxonomy" id="29760"/>
    <lineage>
        <taxon>Eukaryota</taxon>
        <taxon>Viridiplantae</taxon>
        <taxon>Streptophyta</taxon>
        <taxon>Embryophyta</taxon>
        <taxon>Tracheophyta</taxon>
        <taxon>Spermatophyta</taxon>
        <taxon>Magnoliopsida</taxon>
        <taxon>eudicotyledons</taxon>
        <taxon>Gunneridae</taxon>
        <taxon>Pentapetalae</taxon>
        <taxon>rosids</taxon>
        <taxon>Vitales</taxon>
        <taxon>Vitaceae</taxon>
        <taxon>Viteae</taxon>
        <taxon>Vitis</taxon>
    </lineage>
</organism>
<accession>A5B730</accession>
<evidence type="ECO:0000256" key="7">
    <source>
        <dbReference type="ARBA" id="ARBA00022982"/>
    </source>
</evidence>
<evidence type="ECO:0000256" key="13">
    <source>
        <dbReference type="SAM" id="Phobius"/>
    </source>
</evidence>
<feature type="transmembrane region" description="Helical" evidence="13">
    <location>
        <begin position="200"/>
        <end position="221"/>
    </location>
</feature>
<dbReference type="Pfam" id="PF03188">
    <property type="entry name" value="Cytochrom_B561"/>
    <property type="match status" value="1"/>
</dbReference>
<proteinExistence type="predicted"/>